<protein>
    <submittedName>
        <fullName evidence="1">22995_t:CDS:1</fullName>
    </submittedName>
</protein>
<dbReference type="Proteomes" id="UP000789405">
    <property type="component" value="Unassembled WGS sequence"/>
</dbReference>
<keyword evidence="2" id="KW-1185">Reference proteome</keyword>
<organism evidence="1 2">
    <name type="scientific">Dentiscutata erythropus</name>
    <dbReference type="NCBI Taxonomy" id="1348616"/>
    <lineage>
        <taxon>Eukaryota</taxon>
        <taxon>Fungi</taxon>
        <taxon>Fungi incertae sedis</taxon>
        <taxon>Mucoromycota</taxon>
        <taxon>Glomeromycotina</taxon>
        <taxon>Glomeromycetes</taxon>
        <taxon>Diversisporales</taxon>
        <taxon>Gigasporaceae</taxon>
        <taxon>Dentiscutata</taxon>
    </lineage>
</organism>
<evidence type="ECO:0000313" key="2">
    <source>
        <dbReference type="Proteomes" id="UP000789405"/>
    </source>
</evidence>
<name>A0A9N9J550_9GLOM</name>
<sequence>ELDPPSGWQLMEKSGIRYKRLVSEVYAKHNECPRRSSALNLCAWCPCP</sequence>
<dbReference type="AlphaFoldDB" id="A0A9N9J550"/>
<gene>
    <name evidence="1" type="ORF">DERYTH_LOCUS18261</name>
</gene>
<reference evidence="1" key="1">
    <citation type="submission" date="2021-06" db="EMBL/GenBank/DDBJ databases">
        <authorList>
            <person name="Kallberg Y."/>
            <person name="Tangrot J."/>
            <person name="Rosling A."/>
        </authorList>
    </citation>
    <scope>NUCLEOTIDE SEQUENCE</scope>
    <source>
        <strain evidence="1">MA453B</strain>
    </source>
</reference>
<evidence type="ECO:0000313" key="1">
    <source>
        <dbReference type="EMBL" id="CAG8766193.1"/>
    </source>
</evidence>
<proteinExistence type="predicted"/>
<comment type="caution">
    <text evidence="1">The sequence shown here is derived from an EMBL/GenBank/DDBJ whole genome shotgun (WGS) entry which is preliminary data.</text>
</comment>
<dbReference type="EMBL" id="CAJVPY010018265">
    <property type="protein sequence ID" value="CAG8766193.1"/>
    <property type="molecule type" value="Genomic_DNA"/>
</dbReference>
<accession>A0A9N9J550</accession>
<feature type="non-terminal residue" evidence="1">
    <location>
        <position position="48"/>
    </location>
</feature>